<dbReference type="Proteomes" id="UP000699462">
    <property type="component" value="Unassembled WGS sequence"/>
</dbReference>
<reference evidence="1 2" key="1">
    <citation type="submission" date="2019-07" db="EMBL/GenBank/DDBJ databases">
        <title>Annotation for the trematode Paragonimus westermani.</title>
        <authorList>
            <person name="Choi Y.-J."/>
        </authorList>
    </citation>
    <scope>NUCLEOTIDE SEQUENCE [LARGE SCALE GENOMIC DNA]</scope>
    <source>
        <strain evidence="1">180907_Pwestermani</strain>
    </source>
</reference>
<protein>
    <submittedName>
        <fullName evidence="1">Uncharacterized protein</fullName>
    </submittedName>
</protein>
<accession>A0A8T0DLV0</accession>
<dbReference type="AlphaFoldDB" id="A0A8T0DLV0"/>
<evidence type="ECO:0000313" key="1">
    <source>
        <dbReference type="EMBL" id="KAF8568610.1"/>
    </source>
</evidence>
<evidence type="ECO:0000313" key="2">
    <source>
        <dbReference type="Proteomes" id="UP000699462"/>
    </source>
</evidence>
<dbReference type="OrthoDB" id="6239296at2759"/>
<keyword evidence="2" id="KW-1185">Reference proteome</keyword>
<gene>
    <name evidence="1" type="ORF">P879_07090</name>
</gene>
<comment type="caution">
    <text evidence="1">The sequence shown here is derived from an EMBL/GenBank/DDBJ whole genome shotgun (WGS) entry which is preliminary data.</text>
</comment>
<organism evidence="1 2">
    <name type="scientific">Paragonimus westermani</name>
    <dbReference type="NCBI Taxonomy" id="34504"/>
    <lineage>
        <taxon>Eukaryota</taxon>
        <taxon>Metazoa</taxon>
        <taxon>Spiralia</taxon>
        <taxon>Lophotrochozoa</taxon>
        <taxon>Platyhelminthes</taxon>
        <taxon>Trematoda</taxon>
        <taxon>Digenea</taxon>
        <taxon>Plagiorchiida</taxon>
        <taxon>Troglotremata</taxon>
        <taxon>Troglotrematidae</taxon>
        <taxon>Paragonimus</taxon>
    </lineage>
</organism>
<name>A0A8T0DLV0_9TREM</name>
<sequence>MDLLEYFYHFVSPVKIQSAKYACGFDSDIHPAMFLPGQPCAASSPNEYRCVYQPHNATSKTPTGKPVCTRELCTHGFGYGEMSTFYDCRLSDSYYSPRMVHKRNIIDDILTDDESD</sequence>
<dbReference type="EMBL" id="JTDF01002630">
    <property type="protein sequence ID" value="KAF8568610.1"/>
    <property type="molecule type" value="Genomic_DNA"/>
</dbReference>
<proteinExistence type="predicted"/>